<evidence type="ECO:0000313" key="2">
    <source>
        <dbReference type="Proteomes" id="UP001497602"/>
    </source>
</evidence>
<organism evidence="1 2">
    <name type="scientific">Tenacibaculum vairaonense</name>
    <dbReference type="NCBI Taxonomy" id="3137860"/>
    <lineage>
        <taxon>Bacteria</taxon>
        <taxon>Pseudomonadati</taxon>
        <taxon>Bacteroidota</taxon>
        <taxon>Flavobacteriia</taxon>
        <taxon>Flavobacteriales</taxon>
        <taxon>Flavobacteriaceae</taxon>
        <taxon>Tenacibaculum</taxon>
    </lineage>
</organism>
<evidence type="ECO:0000313" key="1">
    <source>
        <dbReference type="EMBL" id="CAL2106528.1"/>
    </source>
</evidence>
<sequence length="49" mass="5264">MVIFTGPDGANFCFTNNNKATNNKITAKNAKTVIRTVPPVLACNTIIIL</sequence>
<reference evidence="1 2" key="1">
    <citation type="submission" date="2024-05" db="EMBL/GenBank/DDBJ databases">
        <authorList>
            <person name="Duchaud E."/>
        </authorList>
    </citation>
    <scope>NUCLEOTIDE SEQUENCE [LARGE SCALE GENOMIC DNA]</scope>
    <source>
        <strain evidence="1">Ena-SAMPLE-TAB-13-05-2024-13:56:06:370-140305</strain>
    </source>
</reference>
<dbReference type="Proteomes" id="UP001497602">
    <property type="component" value="Unassembled WGS sequence"/>
</dbReference>
<keyword evidence="2" id="KW-1185">Reference proteome</keyword>
<proteinExistence type="predicted"/>
<dbReference type="EMBL" id="CAXJRC010000016">
    <property type="protein sequence ID" value="CAL2106528.1"/>
    <property type="molecule type" value="Genomic_DNA"/>
</dbReference>
<name>A0ABP1FA13_9FLAO</name>
<protein>
    <submittedName>
        <fullName evidence="1">Uncharacterized protein</fullName>
    </submittedName>
</protein>
<accession>A0ABP1FA13</accession>
<gene>
    <name evidence="1" type="ORF">T190115A13A_240007</name>
</gene>
<comment type="caution">
    <text evidence="1">The sequence shown here is derived from an EMBL/GenBank/DDBJ whole genome shotgun (WGS) entry which is preliminary data.</text>
</comment>